<gene>
    <name evidence="2" type="ORF">C1645_836840</name>
</gene>
<feature type="domain" description="DUF7431" evidence="1">
    <location>
        <begin position="333"/>
        <end position="592"/>
    </location>
</feature>
<organism evidence="2 3">
    <name type="scientific">Glomus cerebriforme</name>
    <dbReference type="NCBI Taxonomy" id="658196"/>
    <lineage>
        <taxon>Eukaryota</taxon>
        <taxon>Fungi</taxon>
        <taxon>Fungi incertae sedis</taxon>
        <taxon>Mucoromycota</taxon>
        <taxon>Glomeromycotina</taxon>
        <taxon>Glomeromycetes</taxon>
        <taxon>Glomerales</taxon>
        <taxon>Glomeraceae</taxon>
        <taxon>Glomus</taxon>
    </lineage>
</organism>
<dbReference type="EMBL" id="QKYT01000781">
    <property type="protein sequence ID" value="RIA81543.1"/>
    <property type="molecule type" value="Genomic_DNA"/>
</dbReference>
<name>A0A397S568_9GLOM</name>
<proteinExistence type="predicted"/>
<reference evidence="2 3" key="1">
    <citation type="submission" date="2018-06" db="EMBL/GenBank/DDBJ databases">
        <title>Comparative genomics reveals the genomic features of Rhizophagus irregularis, R. cerebriforme, R. diaphanum and Gigaspora rosea, and their symbiotic lifestyle signature.</title>
        <authorList>
            <person name="Morin E."/>
            <person name="San Clemente H."/>
            <person name="Chen E.C.H."/>
            <person name="De La Providencia I."/>
            <person name="Hainaut M."/>
            <person name="Kuo A."/>
            <person name="Kohler A."/>
            <person name="Murat C."/>
            <person name="Tang N."/>
            <person name="Roy S."/>
            <person name="Loubradou J."/>
            <person name="Henrissat B."/>
            <person name="Grigoriev I.V."/>
            <person name="Corradi N."/>
            <person name="Roux C."/>
            <person name="Martin F.M."/>
        </authorList>
    </citation>
    <scope>NUCLEOTIDE SEQUENCE [LARGE SCALE GENOMIC DNA]</scope>
    <source>
        <strain evidence="2 3">DAOM 227022</strain>
    </source>
</reference>
<dbReference type="Proteomes" id="UP000265703">
    <property type="component" value="Unassembled WGS sequence"/>
</dbReference>
<dbReference type="Pfam" id="PF24209">
    <property type="entry name" value="DUF7431"/>
    <property type="match status" value="1"/>
</dbReference>
<accession>A0A397S568</accession>
<sequence length="637" mass="73848">MALNLKNPFYKILSGNKIPITVKIISNSLQETKTFLVTLNLSDSLLVIRQELEKKKIIDDTLLFSKKHSNDNNINYGFLEIALEKEENYLLNEIIDGNGNILYLKQCSKPDWKCLNELRKLDYGCTMTFDGIKKAENRAFVMKNCELIEIGAEGYDKGIVEFKSNKDRMMKANLFFNTDINVQNFVELGISIGRMEINEMNSEVNSTYQFTKYGKAYLKFSEYLEPTQEFIEAVKDAIDSKNPENFEQITDKFGQFIPTGVILGGRAEYSEGKSSKFNRTKLIGGKQPDSLENFNEEAWIKSLKEDYRNWDSIEFQDPVSIFQLLSDDLRNWETKIFRLNIPSDVLKIVQNKDADCNIFATVIDMTESKNDFFTCQVLYPPNGRPSLIIHCVQKNFKRRECKLKIRWMVIGYCIDLNFILSDFNTQLKVLKNDFNMLNNYNSTMINRELLNFEYDSFIIIPPCIGIPVLTKLDSSNDSLIIGHHFFNAQEENKIGVCTFSYCLKNNHYVNLPNFTFDTLIISNYHNSNAYGTIPFEYSLMKKPYIDLDNEITANPKFISLYSTQKNNCGPIFLKQTNRQIKPKSIICKDKNCFICKNNTLNTSNNNIKCTFFDPCQGFVRFMKREKGYYKIRTANLL</sequence>
<keyword evidence="3" id="KW-1185">Reference proteome</keyword>
<comment type="caution">
    <text evidence="2">The sequence shown here is derived from an EMBL/GenBank/DDBJ whole genome shotgun (WGS) entry which is preliminary data.</text>
</comment>
<dbReference type="OrthoDB" id="2439332at2759"/>
<evidence type="ECO:0000313" key="3">
    <source>
        <dbReference type="Proteomes" id="UP000265703"/>
    </source>
</evidence>
<evidence type="ECO:0000313" key="2">
    <source>
        <dbReference type="EMBL" id="RIA81543.1"/>
    </source>
</evidence>
<dbReference type="AlphaFoldDB" id="A0A397S568"/>
<evidence type="ECO:0000259" key="1">
    <source>
        <dbReference type="Pfam" id="PF24209"/>
    </source>
</evidence>
<dbReference type="InterPro" id="IPR055854">
    <property type="entry name" value="DUF7431"/>
</dbReference>
<protein>
    <recommendedName>
        <fullName evidence="1">DUF7431 domain-containing protein</fullName>
    </recommendedName>
</protein>
<dbReference type="STRING" id="658196.A0A397S568"/>